<keyword evidence="1" id="KW-1133">Transmembrane helix</keyword>
<name>A0A914WA93_9BILA</name>
<keyword evidence="1" id="KW-0472">Membrane</keyword>
<dbReference type="WBParaSite" id="PSAMB.scaffold358size54778.g5065.t1">
    <property type="protein sequence ID" value="PSAMB.scaffold358size54778.g5065.t1"/>
    <property type="gene ID" value="PSAMB.scaffold358size54778.g5065"/>
</dbReference>
<proteinExistence type="predicted"/>
<feature type="chain" id="PRO_5037273702" evidence="2">
    <location>
        <begin position="25"/>
        <end position="125"/>
    </location>
</feature>
<protein>
    <submittedName>
        <fullName evidence="4">Secreted protein</fullName>
    </submittedName>
</protein>
<sequence>MLGWQVPRALIHFLCLVCGTPTDGAPRETRTCARASDEPTAKTDSISLSFAVVVGRSRWSLQRRFLLDRRRAGASLTHRAARVTDDDDDNDVDVDNRPTRRHCALRLVMIMMMKMVGVVVMLLLR</sequence>
<feature type="transmembrane region" description="Helical" evidence="1">
    <location>
        <begin position="104"/>
        <end position="124"/>
    </location>
</feature>
<dbReference type="Proteomes" id="UP000887566">
    <property type="component" value="Unplaced"/>
</dbReference>
<evidence type="ECO:0000256" key="2">
    <source>
        <dbReference type="SAM" id="SignalP"/>
    </source>
</evidence>
<reference evidence="4" key="1">
    <citation type="submission" date="2022-11" db="UniProtKB">
        <authorList>
            <consortium name="WormBaseParasite"/>
        </authorList>
    </citation>
    <scope>IDENTIFICATION</scope>
</reference>
<evidence type="ECO:0000313" key="4">
    <source>
        <dbReference type="WBParaSite" id="PSAMB.scaffold358size54778.g5065.t1"/>
    </source>
</evidence>
<keyword evidence="1" id="KW-0812">Transmembrane</keyword>
<keyword evidence="3" id="KW-1185">Reference proteome</keyword>
<dbReference type="AlphaFoldDB" id="A0A914WA93"/>
<keyword evidence="2" id="KW-0732">Signal</keyword>
<feature type="signal peptide" evidence="2">
    <location>
        <begin position="1"/>
        <end position="24"/>
    </location>
</feature>
<accession>A0A914WA93</accession>
<organism evidence="3 4">
    <name type="scientific">Plectus sambesii</name>
    <dbReference type="NCBI Taxonomy" id="2011161"/>
    <lineage>
        <taxon>Eukaryota</taxon>
        <taxon>Metazoa</taxon>
        <taxon>Ecdysozoa</taxon>
        <taxon>Nematoda</taxon>
        <taxon>Chromadorea</taxon>
        <taxon>Plectida</taxon>
        <taxon>Plectina</taxon>
        <taxon>Plectoidea</taxon>
        <taxon>Plectidae</taxon>
        <taxon>Plectus</taxon>
    </lineage>
</organism>
<evidence type="ECO:0000256" key="1">
    <source>
        <dbReference type="SAM" id="Phobius"/>
    </source>
</evidence>
<evidence type="ECO:0000313" key="3">
    <source>
        <dbReference type="Proteomes" id="UP000887566"/>
    </source>
</evidence>